<name>A0AAE0ESS0_9CHLO</name>
<comment type="caution">
    <text evidence="5">The sequence shown here is derived from an EMBL/GenBank/DDBJ whole genome shotgun (WGS) entry which is preliminary data.</text>
</comment>
<feature type="region of interest" description="Disordered" evidence="3">
    <location>
        <begin position="41"/>
        <end position="105"/>
    </location>
</feature>
<dbReference type="Gene3D" id="2.160.20.10">
    <property type="entry name" value="Single-stranded right-handed beta-helix, Pectin lyase-like"/>
    <property type="match status" value="1"/>
</dbReference>
<dbReference type="Gene3D" id="1.25.40.10">
    <property type="entry name" value="Tetratricopeptide repeat domain"/>
    <property type="match status" value="1"/>
</dbReference>
<evidence type="ECO:0000313" key="5">
    <source>
        <dbReference type="EMBL" id="KAK3238944.1"/>
    </source>
</evidence>
<reference evidence="5 6" key="1">
    <citation type="journal article" date="2015" name="Genome Biol. Evol.">
        <title>Comparative Genomics of a Bacterivorous Green Alga Reveals Evolutionary Causalities and Consequences of Phago-Mixotrophic Mode of Nutrition.</title>
        <authorList>
            <person name="Burns J.A."/>
            <person name="Paasch A."/>
            <person name="Narechania A."/>
            <person name="Kim E."/>
        </authorList>
    </citation>
    <scope>NUCLEOTIDE SEQUENCE [LARGE SCALE GENOMIC DNA]</scope>
    <source>
        <strain evidence="5 6">PLY_AMNH</strain>
    </source>
</reference>
<keyword evidence="1" id="KW-0677">Repeat</keyword>
<keyword evidence="6" id="KW-1185">Reference proteome</keyword>
<evidence type="ECO:0000256" key="3">
    <source>
        <dbReference type="SAM" id="MobiDB-lite"/>
    </source>
</evidence>
<evidence type="ECO:0000313" key="6">
    <source>
        <dbReference type="Proteomes" id="UP001190700"/>
    </source>
</evidence>
<dbReference type="SMART" id="SM00710">
    <property type="entry name" value="PbH1"/>
    <property type="match status" value="5"/>
</dbReference>
<protein>
    <recommendedName>
        <fullName evidence="4">Right handed beta helix domain-containing protein</fullName>
    </recommendedName>
</protein>
<dbReference type="PANTHER" id="PTHR22904:SF523">
    <property type="entry name" value="STRESS-INDUCED-PHOSPHOPROTEIN 1"/>
    <property type="match status" value="1"/>
</dbReference>
<evidence type="ECO:0000256" key="2">
    <source>
        <dbReference type="ARBA" id="ARBA00022803"/>
    </source>
</evidence>
<dbReference type="PANTHER" id="PTHR22904">
    <property type="entry name" value="TPR REPEAT CONTAINING PROTEIN"/>
    <property type="match status" value="1"/>
</dbReference>
<feature type="compositionally biased region" description="Polar residues" evidence="3">
    <location>
        <begin position="50"/>
        <end position="79"/>
    </location>
</feature>
<proteinExistence type="predicted"/>
<keyword evidence="2" id="KW-0802">TPR repeat</keyword>
<dbReference type="InterPro" id="IPR011990">
    <property type="entry name" value="TPR-like_helical_dom_sf"/>
</dbReference>
<feature type="compositionally biased region" description="Basic and acidic residues" evidence="3">
    <location>
        <begin position="1"/>
        <end position="18"/>
    </location>
</feature>
<dbReference type="InterPro" id="IPR011050">
    <property type="entry name" value="Pectin_lyase_fold/virulence"/>
</dbReference>
<evidence type="ECO:0000256" key="1">
    <source>
        <dbReference type="ARBA" id="ARBA00022737"/>
    </source>
</evidence>
<evidence type="ECO:0000259" key="4">
    <source>
        <dbReference type="Pfam" id="PF13229"/>
    </source>
</evidence>
<dbReference type="Pfam" id="PF13229">
    <property type="entry name" value="Beta_helix"/>
    <property type="match status" value="1"/>
</dbReference>
<dbReference type="EMBL" id="LGRX02034066">
    <property type="protein sequence ID" value="KAK3238944.1"/>
    <property type="molecule type" value="Genomic_DNA"/>
</dbReference>
<accession>A0AAE0ESS0</accession>
<dbReference type="SUPFAM" id="SSF48452">
    <property type="entry name" value="TPR-like"/>
    <property type="match status" value="1"/>
</dbReference>
<dbReference type="SUPFAM" id="SSF51126">
    <property type="entry name" value="Pectin lyase-like"/>
    <property type="match status" value="1"/>
</dbReference>
<sequence>MAQGDMEAKLKNRWDKKGSGPALEAKLRAAQAELKRREDLEAAKRRGIATTEQEASLNQSRGDVKQNISTSTSATNDDNVITKPKLQAPTAPLTPPAEEEDEVTQLKQAGNEALQQEEYEEAIYLYTEALAAAAGDSSGKAALPEACSALLNNRALAHLRLQQWTAAAADASRATVLRPGWAKPHYRLAQARCELGSYQQAVESCRRGEALLEAAGDRSKEFAPLLDKVAQVAALHGSLAGFDGSLLEVRSAGEEAWLGKEAPADPLIDMQDDTEMSTLSILEHPTAALTGPPTGNALVEAANLAVAQVQQEKALVESGEKRRSYRSLKLAMKAAKDGDQIVLLRGIHNMAGQSVDVDKRVIIRGEGRLREASLDQRANSPSFRITRTCVIQNIELDMSGFREGVLVTGPSTVKPLIEHCTIRCSGDDAVNVKLKAAPTFRNCELIGRKCGIKVMGDARGEYIDCKINTCQEQGVRVHDSARPTFRRCHINGNLEEGVVVMDQGHAELAECHIRDNKGPGIDLSESGSVTMHGCWVKDNVGGIFLWDMSKAIMQKVHLNGGQSHALLADSDSRPRLRNCVVEGVIQATEVGWGGIRNSGNELYELEDPTVLPAEEGCFKFEADKYTRKQ</sequence>
<feature type="domain" description="Right handed beta helix" evidence="4">
    <location>
        <begin position="404"/>
        <end position="550"/>
    </location>
</feature>
<organism evidence="5 6">
    <name type="scientific">Cymbomonas tetramitiformis</name>
    <dbReference type="NCBI Taxonomy" id="36881"/>
    <lineage>
        <taxon>Eukaryota</taxon>
        <taxon>Viridiplantae</taxon>
        <taxon>Chlorophyta</taxon>
        <taxon>Pyramimonadophyceae</taxon>
        <taxon>Pyramimonadales</taxon>
        <taxon>Pyramimonadaceae</taxon>
        <taxon>Cymbomonas</taxon>
    </lineage>
</organism>
<dbReference type="InterPro" id="IPR019734">
    <property type="entry name" value="TPR_rpt"/>
</dbReference>
<dbReference type="GO" id="GO:0051879">
    <property type="term" value="F:Hsp90 protein binding"/>
    <property type="evidence" value="ECO:0007669"/>
    <property type="project" value="TreeGrafter"/>
</dbReference>
<dbReference type="InterPro" id="IPR006626">
    <property type="entry name" value="PbH1"/>
</dbReference>
<feature type="region of interest" description="Disordered" evidence="3">
    <location>
        <begin position="1"/>
        <end position="23"/>
    </location>
</feature>
<dbReference type="Proteomes" id="UP001190700">
    <property type="component" value="Unassembled WGS sequence"/>
</dbReference>
<dbReference type="SMART" id="SM00028">
    <property type="entry name" value="TPR"/>
    <property type="match status" value="3"/>
</dbReference>
<dbReference type="InterPro" id="IPR039448">
    <property type="entry name" value="Beta_helix"/>
</dbReference>
<dbReference type="AlphaFoldDB" id="A0AAE0ESS0"/>
<dbReference type="InterPro" id="IPR012334">
    <property type="entry name" value="Pectin_lyas_fold"/>
</dbReference>
<gene>
    <name evidence="5" type="ORF">CYMTET_51090</name>
</gene>